<sequence length="860" mass="93874">MPQQNPSLDQLKRTLAAIGESQAIIEFEPDGAIRQANDNFLAITGYSAEELVGAHHRIFVDKAYASSAAYRQFWQSLASGHSQSGEFQRFAKNGSVFWIQASYSPVFDKAGKVVKVVKVASDITEQKRRNTDYEGQIAAINATQAVIQFKPDGTIIDANDNFLSAMGYSREEIVGKHHSLFVDSQLKSSPQYKQFWAQLAAGDVQQGEFHRIRKGGEDIWISASYTPICDDNGQVVKVVKYATDITDQKMQEADYRGQISGINATQAVIHFEVDGIILDANDNFLNAMGYRREEIIGEHHRKFVPADYAASAQYRAFWEALGRGEAQTGEFRRVNKWGEDIWIQASYTPIKDFNGRVFKVVKYATDITQQKLTNADYQGQIEAIGATQAVIEFKTDGHIVTANNNFLAAMGYSLEEIQGQHHGLFVDPQYRESAAYRDFWQALARGEAQQGEFQRLAKGGREIWIQASYTPIKDYNGKVFKVVKYATDITERKQAVSEVGRLIADAKQGHLDGRANVEGTGGDNRLLLDNINAMLDAVTAPIAEVADVMQAVADNVLTRRIEGDYHGRFSDLRGYVNSAVDQLHRSMSHVSEASEQVSAAAGLIASSSHSVAVGASQQAASIEETGRSLEQLRDQTRQNVDNTRQAKSLAEDTQSLAEQGSGSMEKMLEAMDRIKAAAKDAQAIISDINEIAFQTNLLALNAAVEAARAGEAGRSFAVVAEEVRNLAQRAKDAANKTETLIAQSAESAQDGGELSGEVSDRLSDIRGAVSKVNDIVAEITTASEAQAVGIDEISLAMTEMDKVVQRSAADAEESSSAAEELAGQAKELNQMVSTFELGSDDTPPAQYAQGQPVMSRQAAG</sequence>
<accession>A0A7T4QY66</accession>
<dbReference type="InterPro" id="IPR004089">
    <property type="entry name" value="MCPsignal_dom"/>
</dbReference>
<dbReference type="PRINTS" id="PR00260">
    <property type="entry name" value="CHEMTRNSDUCR"/>
</dbReference>
<organism evidence="9 10">
    <name type="scientific">Spongiibacter nanhainus</name>
    <dbReference type="NCBI Taxonomy" id="2794344"/>
    <lineage>
        <taxon>Bacteria</taxon>
        <taxon>Pseudomonadati</taxon>
        <taxon>Pseudomonadota</taxon>
        <taxon>Gammaproteobacteria</taxon>
        <taxon>Cellvibrionales</taxon>
        <taxon>Spongiibacteraceae</taxon>
        <taxon>Spongiibacter</taxon>
    </lineage>
</organism>
<dbReference type="PROSITE" id="PS50113">
    <property type="entry name" value="PAC"/>
    <property type="match status" value="4"/>
</dbReference>
<dbReference type="SMART" id="SM00086">
    <property type="entry name" value="PAC"/>
    <property type="match status" value="4"/>
</dbReference>
<keyword evidence="10" id="KW-1185">Reference proteome</keyword>
<comment type="similarity">
    <text evidence="2">Belongs to the methyl-accepting chemotaxis (MCP) protein family.</text>
</comment>
<dbReference type="CDD" id="cd00130">
    <property type="entry name" value="PAS"/>
    <property type="match status" value="4"/>
</dbReference>
<evidence type="ECO:0000313" key="10">
    <source>
        <dbReference type="Proteomes" id="UP000596063"/>
    </source>
</evidence>
<feature type="domain" description="PAC" evidence="7">
    <location>
        <begin position="83"/>
        <end position="135"/>
    </location>
</feature>
<evidence type="ECO:0000259" key="7">
    <source>
        <dbReference type="PROSITE" id="PS50113"/>
    </source>
</evidence>
<dbReference type="Pfam" id="PF18947">
    <property type="entry name" value="HAMP_2"/>
    <property type="match status" value="1"/>
</dbReference>
<dbReference type="SUPFAM" id="SSF58104">
    <property type="entry name" value="Methyl-accepting chemotaxis protein (MCP) signaling domain"/>
    <property type="match status" value="1"/>
</dbReference>
<dbReference type="Gene3D" id="3.30.450.20">
    <property type="entry name" value="PAS domain"/>
    <property type="match status" value="4"/>
</dbReference>
<dbReference type="SUPFAM" id="SSF55785">
    <property type="entry name" value="PYP-like sensor domain (PAS domain)"/>
    <property type="match status" value="4"/>
</dbReference>
<dbReference type="PROSITE" id="PS50885">
    <property type="entry name" value="HAMP"/>
    <property type="match status" value="1"/>
</dbReference>
<evidence type="ECO:0000256" key="3">
    <source>
        <dbReference type="PROSITE-ProRule" id="PRU00284"/>
    </source>
</evidence>
<evidence type="ECO:0000313" key="9">
    <source>
        <dbReference type="EMBL" id="QQD16849.1"/>
    </source>
</evidence>
<dbReference type="PANTHER" id="PTHR24422">
    <property type="entry name" value="CHEMOTAXIS PROTEIN METHYLTRANSFERASE"/>
    <property type="match status" value="1"/>
</dbReference>
<dbReference type="InterPro" id="IPR035965">
    <property type="entry name" value="PAS-like_dom_sf"/>
</dbReference>
<feature type="domain" description="PAC" evidence="7">
    <location>
        <begin position="327"/>
        <end position="379"/>
    </location>
</feature>
<feature type="region of interest" description="Disordered" evidence="4">
    <location>
        <begin position="806"/>
        <end position="860"/>
    </location>
</feature>
<feature type="domain" description="PAC" evidence="7">
    <location>
        <begin position="205"/>
        <end position="257"/>
    </location>
</feature>
<reference evidence="9 10" key="1">
    <citation type="submission" date="2020-12" db="EMBL/GenBank/DDBJ databases">
        <authorList>
            <person name="Shan Y."/>
        </authorList>
    </citation>
    <scope>NUCLEOTIDE SEQUENCE [LARGE SCALE GENOMIC DNA]</scope>
    <source>
        <strain evidence="10">csc3.9</strain>
    </source>
</reference>
<dbReference type="PROSITE" id="PS50111">
    <property type="entry name" value="CHEMOTAXIS_TRANSDUC_2"/>
    <property type="match status" value="1"/>
</dbReference>
<dbReference type="Proteomes" id="UP000596063">
    <property type="component" value="Chromosome"/>
</dbReference>
<feature type="compositionally biased region" description="Polar residues" evidence="4">
    <location>
        <begin position="637"/>
        <end position="661"/>
    </location>
</feature>
<dbReference type="InterPro" id="IPR000014">
    <property type="entry name" value="PAS"/>
</dbReference>
<keyword evidence="1 3" id="KW-0807">Transducer</keyword>
<dbReference type="RefSeq" id="WP_198568351.1">
    <property type="nucleotide sequence ID" value="NZ_CP066167.1"/>
</dbReference>
<feature type="domain" description="Methyl-accepting transducer" evidence="5">
    <location>
        <begin position="593"/>
        <end position="822"/>
    </location>
</feature>
<dbReference type="InterPro" id="IPR013656">
    <property type="entry name" value="PAS_4"/>
</dbReference>
<feature type="domain" description="PAS" evidence="6">
    <location>
        <begin position="373"/>
        <end position="446"/>
    </location>
</feature>
<evidence type="ECO:0000256" key="4">
    <source>
        <dbReference type="SAM" id="MobiDB-lite"/>
    </source>
</evidence>
<gene>
    <name evidence="9" type="ORF">I6N98_10675</name>
</gene>
<protein>
    <submittedName>
        <fullName evidence="9">PAS domain S-box protein</fullName>
    </submittedName>
</protein>
<dbReference type="EMBL" id="CP066167">
    <property type="protein sequence ID" value="QQD16849.1"/>
    <property type="molecule type" value="Genomic_DNA"/>
</dbReference>
<dbReference type="CDD" id="cd11386">
    <property type="entry name" value="MCP_signal"/>
    <property type="match status" value="1"/>
</dbReference>
<dbReference type="Pfam" id="PF08447">
    <property type="entry name" value="PAS_3"/>
    <property type="match status" value="3"/>
</dbReference>
<dbReference type="NCBIfam" id="TIGR00229">
    <property type="entry name" value="sensory_box"/>
    <property type="match status" value="4"/>
</dbReference>
<dbReference type="SMART" id="SM00283">
    <property type="entry name" value="MA"/>
    <property type="match status" value="1"/>
</dbReference>
<dbReference type="InterPro" id="IPR050903">
    <property type="entry name" value="Bact_Chemotaxis_MeTrfase"/>
</dbReference>
<feature type="domain" description="PAS" evidence="6">
    <location>
        <begin position="7"/>
        <end position="53"/>
    </location>
</feature>
<dbReference type="PANTHER" id="PTHR24422:SF10">
    <property type="entry name" value="CHEMOTAXIS PROTEIN METHYLTRANSFERASE 2"/>
    <property type="match status" value="1"/>
</dbReference>
<dbReference type="KEGG" id="snan:I6N98_10675"/>
<dbReference type="Pfam" id="PF00015">
    <property type="entry name" value="MCPsignal"/>
    <property type="match status" value="1"/>
</dbReference>
<dbReference type="GO" id="GO:0006935">
    <property type="term" value="P:chemotaxis"/>
    <property type="evidence" value="ECO:0007669"/>
    <property type="project" value="InterPro"/>
</dbReference>
<feature type="domain" description="PAC" evidence="7">
    <location>
        <begin position="449"/>
        <end position="501"/>
    </location>
</feature>
<feature type="domain" description="PAS" evidence="6">
    <location>
        <begin position="141"/>
        <end position="176"/>
    </location>
</feature>
<dbReference type="InterPro" id="IPR000700">
    <property type="entry name" value="PAS-assoc_C"/>
</dbReference>
<dbReference type="AlphaFoldDB" id="A0A7T4QY66"/>
<evidence type="ECO:0000256" key="1">
    <source>
        <dbReference type="ARBA" id="ARBA00023224"/>
    </source>
</evidence>
<evidence type="ECO:0000259" key="8">
    <source>
        <dbReference type="PROSITE" id="PS50885"/>
    </source>
</evidence>
<dbReference type="SMART" id="SM00304">
    <property type="entry name" value="HAMP"/>
    <property type="match status" value="1"/>
</dbReference>
<dbReference type="GO" id="GO:0004888">
    <property type="term" value="F:transmembrane signaling receptor activity"/>
    <property type="evidence" value="ECO:0007669"/>
    <property type="project" value="InterPro"/>
</dbReference>
<feature type="domain" description="HAMP" evidence="8">
    <location>
        <begin position="536"/>
        <end position="588"/>
    </location>
</feature>
<dbReference type="PROSITE" id="PS50112">
    <property type="entry name" value="PAS"/>
    <property type="match status" value="4"/>
</dbReference>
<dbReference type="InterPro" id="IPR004090">
    <property type="entry name" value="Chemotax_Me-accpt_rcpt"/>
</dbReference>
<dbReference type="GO" id="GO:0016020">
    <property type="term" value="C:membrane"/>
    <property type="evidence" value="ECO:0007669"/>
    <property type="project" value="InterPro"/>
</dbReference>
<dbReference type="InterPro" id="IPR003660">
    <property type="entry name" value="HAMP_dom"/>
</dbReference>
<dbReference type="Pfam" id="PF08448">
    <property type="entry name" value="PAS_4"/>
    <property type="match status" value="1"/>
</dbReference>
<feature type="region of interest" description="Disordered" evidence="4">
    <location>
        <begin position="624"/>
        <end position="661"/>
    </location>
</feature>
<feature type="domain" description="PAS" evidence="6">
    <location>
        <begin position="251"/>
        <end position="298"/>
    </location>
</feature>
<name>A0A7T4QY66_9GAMM</name>
<evidence type="ECO:0000259" key="6">
    <source>
        <dbReference type="PROSITE" id="PS50112"/>
    </source>
</evidence>
<evidence type="ECO:0000256" key="2">
    <source>
        <dbReference type="ARBA" id="ARBA00029447"/>
    </source>
</evidence>
<dbReference type="InterPro" id="IPR001610">
    <property type="entry name" value="PAC"/>
</dbReference>
<dbReference type="Gene3D" id="1.10.287.950">
    <property type="entry name" value="Methyl-accepting chemotaxis protein"/>
    <property type="match status" value="1"/>
</dbReference>
<dbReference type="GO" id="GO:0007165">
    <property type="term" value="P:signal transduction"/>
    <property type="evidence" value="ECO:0007669"/>
    <property type="project" value="UniProtKB-KW"/>
</dbReference>
<evidence type="ECO:0000259" key="5">
    <source>
        <dbReference type="PROSITE" id="PS50111"/>
    </source>
</evidence>
<dbReference type="InterPro" id="IPR013655">
    <property type="entry name" value="PAS_fold_3"/>
</dbReference>
<feature type="compositionally biased region" description="Basic and acidic residues" evidence="4">
    <location>
        <begin position="624"/>
        <end position="636"/>
    </location>
</feature>
<proteinExistence type="inferred from homology"/>
<dbReference type="SMART" id="SM00091">
    <property type="entry name" value="PAS"/>
    <property type="match status" value="4"/>
</dbReference>